<dbReference type="GO" id="GO:0019748">
    <property type="term" value="P:secondary metabolic process"/>
    <property type="evidence" value="ECO:0007669"/>
    <property type="project" value="TreeGrafter"/>
</dbReference>
<dbReference type="GO" id="GO:0005737">
    <property type="term" value="C:cytoplasm"/>
    <property type="evidence" value="ECO:0007669"/>
    <property type="project" value="TreeGrafter"/>
</dbReference>
<proteinExistence type="predicted"/>
<dbReference type="Pfam" id="PF04909">
    <property type="entry name" value="Amidohydro_2"/>
    <property type="match status" value="1"/>
</dbReference>
<reference evidence="3 4" key="1">
    <citation type="journal article" date="2021" name="ISME Commun">
        <title>Automated analysis of genomic sequences facilitates high-throughput and comprehensive description of bacteria.</title>
        <authorList>
            <person name="Hitch T.C.A."/>
        </authorList>
    </citation>
    <scope>NUCLEOTIDE SEQUENCE [LARGE SCALE GENOMIC DNA]</scope>
    <source>
        <strain evidence="3 4">Sanger_31</strain>
    </source>
</reference>
<dbReference type="GO" id="GO:0016787">
    <property type="term" value="F:hydrolase activity"/>
    <property type="evidence" value="ECO:0007669"/>
    <property type="project" value="InterPro"/>
</dbReference>
<dbReference type="EMBL" id="JAOQJZ010000009">
    <property type="protein sequence ID" value="MCU6706162.1"/>
    <property type="molecule type" value="Genomic_DNA"/>
</dbReference>
<dbReference type="Gene3D" id="3.20.20.140">
    <property type="entry name" value="Metal-dependent hydrolases"/>
    <property type="match status" value="1"/>
</dbReference>
<dbReference type="GO" id="GO:0016831">
    <property type="term" value="F:carboxy-lyase activity"/>
    <property type="evidence" value="ECO:0007669"/>
    <property type="project" value="InterPro"/>
</dbReference>
<evidence type="ECO:0000313" key="3">
    <source>
        <dbReference type="EMBL" id="MCU6706162.1"/>
    </source>
</evidence>
<gene>
    <name evidence="3" type="ORF">OCV57_09535</name>
</gene>
<comment type="caution">
    <text evidence="3">The sequence shown here is derived from an EMBL/GenBank/DDBJ whole genome shotgun (WGS) entry which is preliminary data.</text>
</comment>
<dbReference type="AlphaFoldDB" id="A0AAE3IJ01"/>
<dbReference type="PANTHER" id="PTHR21240:SF28">
    <property type="entry name" value="ISO-OROTATE DECARBOXYLASE (EUROFUNG)"/>
    <property type="match status" value="1"/>
</dbReference>
<dbReference type="RefSeq" id="WP_267301333.1">
    <property type="nucleotide sequence ID" value="NZ_JAOQJZ010000009.1"/>
</dbReference>
<keyword evidence="4" id="KW-1185">Reference proteome</keyword>
<evidence type="ECO:0000259" key="2">
    <source>
        <dbReference type="Pfam" id="PF04909"/>
    </source>
</evidence>
<dbReference type="CDD" id="cd01292">
    <property type="entry name" value="metallo-dependent_hydrolases"/>
    <property type="match status" value="1"/>
</dbReference>
<organism evidence="3 4">
    <name type="scientific">Hominimerdicola aceti</name>
    <dbReference type="NCBI Taxonomy" id="2981726"/>
    <lineage>
        <taxon>Bacteria</taxon>
        <taxon>Bacillati</taxon>
        <taxon>Bacillota</taxon>
        <taxon>Clostridia</taxon>
        <taxon>Eubacteriales</taxon>
        <taxon>Oscillospiraceae</taxon>
        <taxon>Hominimerdicola</taxon>
    </lineage>
</organism>
<accession>A0AAE3IJ01</accession>
<dbReference type="Proteomes" id="UP001208131">
    <property type="component" value="Unassembled WGS sequence"/>
</dbReference>
<protein>
    <submittedName>
        <fullName evidence="3">Amidohydrolase family protein</fullName>
    </submittedName>
</protein>
<keyword evidence="1" id="KW-0456">Lyase</keyword>
<name>A0AAE3IJ01_9FIRM</name>
<dbReference type="InterPro" id="IPR032465">
    <property type="entry name" value="ACMSD"/>
</dbReference>
<feature type="domain" description="Amidohydrolase-related" evidence="2">
    <location>
        <begin position="47"/>
        <end position="263"/>
    </location>
</feature>
<dbReference type="InterPro" id="IPR032466">
    <property type="entry name" value="Metal_Hydrolase"/>
</dbReference>
<dbReference type="PANTHER" id="PTHR21240">
    <property type="entry name" value="2-AMINO-3-CARBOXYLMUCONATE-6-SEMIALDEHYDE DECARBOXYLASE"/>
    <property type="match status" value="1"/>
</dbReference>
<evidence type="ECO:0000256" key="1">
    <source>
        <dbReference type="ARBA" id="ARBA00023239"/>
    </source>
</evidence>
<evidence type="ECO:0000313" key="4">
    <source>
        <dbReference type="Proteomes" id="UP001208131"/>
    </source>
</evidence>
<dbReference type="SUPFAM" id="SSF51556">
    <property type="entry name" value="Metallo-dependent hydrolases"/>
    <property type="match status" value="1"/>
</dbReference>
<dbReference type="InterPro" id="IPR006680">
    <property type="entry name" value="Amidohydro-rel"/>
</dbReference>
<sequence length="264" mass="29791">MVIDFHVHAFNPKVAEKAVEKLQACSGITPFTRGTAEETIQRFDEWGIDKGVLLSVATKPTQQRVINDWCAQQDGGRFISFGGIHPDAEDYEQEIAHIKELGLHGIKLHPDYQGFMIDDERMDKIYDAIERADLPVIFHSGYDCVSPDLIHSTPERALRMIKKHPKLKVILAHLGANMMWEQVRDVLAGVDGEVYFDTAFTSMCPDELMQAIVEKHGADRILFASDCPWDSSYLIKEKILRLSISEDNKDKILGGNAERLLGLK</sequence>